<dbReference type="NCBIfam" id="TIGR04183">
    <property type="entry name" value="Por_Secre_tail"/>
    <property type="match status" value="1"/>
</dbReference>
<dbReference type="InterPro" id="IPR036852">
    <property type="entry name" value="Peptidase_S8/S53_dom_sf"/>
</dbReference>
<dbReference type="Pfam" id="PF00082">
    <property type="entry name" value="Peptidase_S8"/>
    <property type="match status" value="1"/>
</dbReference>
<feature type="domain" description="Fibronectin type-III" evidence="8">
    <location>
        <begin position="794"/>
        <end position="882"/>
    </location>
</feature>
<dbReference type="InterPro" id="IPR026444">
    <property type="entry name" value="Secre_tail"/>
</dbReference>
<feature type="domain" description="Fibronectin type-III" evidence="8">
    <location>
        <begin position="558"/>
        <end position="645"/>
    </location>
</feature>
<protein>
    <submittedName>
        <fullName evidence="9">Por secretion system C-terminal sorting domain-containing protein</fullName>
    </submittedName>
</protein>
<keyword evidence="3" id="KW-0677">Repeat</keyword>
<dbReference type="InterPro" id="IPR034058">
    <property type="entry name" value="TagA/B/C/D_pept_dom"/>
</dbReference>
<dbReference type="CDD" id="cd00063">
    <property type="entry name" value="FN3"/>
    <property type="match status" value="4"/>
</dbReference>
<dbReference type="Gene3D" id="2.60.40.10">
    <property type="entry name" value="Immunoglobulins"/>
    <property type="match status" value="4"/>
</dbReference>
<dbReference type="Pfam" id="PF20009">
    <property type="entry name" value="GEVED"/>
    <property type="match status" value="3"/>
</dbReference>
<feature type="active site" description="Charge relay system" evidence="6">
    <location>
        <position position="133"/>
    </location>
</feature>
<dbReference type="SUPFAM" id="SSF49785">
    <property type="entry name" value="Galactose-binding domain-like"/>
    <property type="match status" value="1"/>
</dbReference>
<dbReference type="SMART" id="SM00060">
    <property type="entry name" value="FN3"/>
    <property type="match status" value="5"/>
</dbReference>
<dbReference type="InterPro" id="IPR050991">
    <property type="entry name" value="ECM_Regulatory_Proteins"/>
</dbReference>
<reference evidence="10" key="1">
    <citation type="submission" date="2016-11" db="EMBL/GenBank/DDBJ databases">
        <authorList>
            <person name="Varghese N."/>
            <person name="Submissions S."/>
        </authorList>
    </citation>
    <scope>NUCLEOTIDE SEQUENCE [LARGE SCALE GENOMIC DNA]</scope>
    <source>
        <strain evidence="10">DSM 26349</strain>
    </source>
</reference>
<keyword evidence="10" id="KW-1185">Reference proteome</keyword>
<evidence type="ECO:0000313" key="10">
    <source>
        <dbReference type="Proteomes" id="UP000184172"/>
    </source>
</evidence>
<dbReference type="PROSITE" id="PS50853">
    <property type="entry name" value="FN3"/>
    <property type="match status" value="4"/>
</dbReference>
<evidence type="ECO:0000256" key="1">
    <source>
        <dbReference type="ARBA" id="ARBA00022670"/>
    </source>
</evidence>
<feature type="domain" description="Fibronectin type-III" evidence="8">
    <location>
        <begin position="1032"/>
        <end position="1119"/>
    </location>
</feature>
<dbReference type="SUPFAM" id="SSF52743">
    <property type="entry name" value="Subtilisin-like"/>
    <property type="match status" value="1"/>
</dbReference>
<dbReference type="GO" id="GO:0006508">
    <property type="term" value="P:proteolysis"/>
    <property type="evidence" value="ECO:0007669"/>
    <property type="project" value="UniProtKB-KW"/>
</dbReference>
<feature type="signal peptide" evidence="7">
    <location>
        <begin position="1"/>
        <end position="25"/>
    </location>
</feature>
<dbReference type="GO" id="GO:0004252">
    <property type="term" value="F:serine-type endopeptidase activity"/>
    <property type="evidence" value="ECO:0007669"/>
    <property type="project" value="UniProtKB-UniRule"/>
</dbReference>
<dbReference type="PROSITE" id="PS00138">
    <property type="entry name" value="SUBTILASE_SER"/>
    <property type="match status" value="1"/>
</dbReference>
<evidence type="ECO:0000256" key="7">
    <source>
        <dbReference type="SAM" id="SignalP"/>
    </source>
</evidence>
<dbReference type="Pfam" id="PF18962">
    <property type="entry name" value="Por_Secre_tail"/>
    <property type="match status" value="1"/>
</dbReference>
<dbReference type="CDD" id="cd04842">
    <property type="entry name" value="Peptidases_S8_Kp43_protease"/>
    <property type="match status" value="1"/>
</dbReference>
<dbReference type="Gene3D" id="3.40.50.200">
    <property type="entry name" value="Peptidase S8/S53 domain"/>
    <property type="match status" value="1"/>
</dbReference>
<evidence type="ECO:0000256" key="6">
    <source>
        <dbReference type="PROSITE-ProRule" id="PRU01240"/>
    </source>
</evidence>
<dbReference type="PANTHER" id="PTHR46708:SF2">
    <property type="entry name" value="FIBRONECTIN TYPE-III DOMAIN-CONTAINING PROTEIN"/>
    <property type="match status" value="1"/>
</dbReference>
<accession>A0A1M6NMC4</accession>
<dbReference type="RefSeq" id="WP_073221769.1">
    <property type="nucleotide sequence ID" value="NZ_FNNS01000034.1"/>
</dbReference>
<dbReference type="InterPro" id="IPR036116">
    <property type="entry name" value="FN3_sf"/>
</dbReference>
<evidence type="ECO:0000256" key="2">
    <source>
        <dbReference type="ARBA" id="ARBA00022729"/>
    </source>
</evidence>
<name>A0A1M6NMC4_9FLAO</name>
<dbReference type="InterPro" id="IPR013783">
    <property type="entry name" value="Ig-like_fold"/>
</dbReference>
<dbReference type="Proteomes" id="UP000184172">
    <property type="component" value="Unassembled WGS sequence"/>
</dbReference>
<dbReference type="EMBL" id="FQYV01000036">
    <property type="protein sequence ID" value="SHJ96881.1"/>
    <property type="molecule type" value="Genomic_DNA"/>
</dbReference>
<evidence type="ECO:0000259" key="8">
    <source>
        <dbReference type="PROSITE" id="PS50853"/>
    </source>
</evidence>
<dbReference type="PROSITE" id="PS51892">
    <property type="entry name" value="SUBTILASE"/>
    <property type="match status" value="1"/>
</dbReference>
<dbReference type="InterPro" id="IPR003961">
    <property type="entry name" value="FN3_dom"/>
</dbReference>
<evidence type="ECO:0000256" key="5">
    <source>
        <dbReference type="ARBA" id="ARBA00022825"/>
    </source>
</evidence>
<keyword evidence="5 6" id="KW-0720">Serine protease</keyword>
<dbReference type="InterPro" id="IPR000209">
    <property type="entry name" value="Peptidase_S8/S53_dom"/>
</dbReference>
<feature type="active site" description="Charge relay system" evidence="6">
    <location>
        <position position="169"/>
    </location>
</feature>
<keyword evidence="2 7" id="KW-0732">Signal</keyword>
<keyword evidence="4 6" id="KW-0378">Hydrolase</keyword>
<dbReference type="Pfam" id="PF00041">
    <property type="entry name" value="fn3"/>
    <property type="match status" value="3"/>
</dbReference>
<dbReference type="PANTHER" id="PTHR46708">
    <property type="entry name" value="TENASCIN"/>
    <property type="match status" value="1"/>
</dbReference>
<keyword evidence="1 6" id="KW-0645">Protease</keyword>
<gene>
    <name evidence="9" type="ORF">SAMN04487908_1362</name>
</gene>
<dbReference type="STRING" id="797419.SAMN05216556_1347"/>
<evidence type="ECO:0000313" key="9">
    <source>
        <dbReference type="EMBL" id="SHJ96881.1"/>
    </source>
</evidence>
<evidence type="ECO:0000256" key="3">
    <source>
        <dbReference type="ARBA" id="ARBA00022737"/>
    </source>
</evidence>
<comment type="similarity">
    <text evidence="6">Belongs to the peptidase S8 family.</text>
</comment>
<dbReference type="InterPro" id="IPR008979">
    <property type="entry name" value="Galactose-bd-like_sf"/>
</dbReference>
<dbReference type="OrthoDB" id="9792152at2"/>
<feature type="active site" description="Charge relay system" evidence="6">
    <location>
        <position position="356"/>
    </location>
</feature>
<proteinExistence type="inferred from homology"/>
<dbReference type="InterPro" id="IPR015500">
    <property type="entry name" value="Peptidase_S8_subtilisin-rel"/>
</dbReference>
<feature type="domain" description="Fibronectin type-III" evidence="8">
    <location>
        <begin position="1269"/>
        <end position="1360"/>
    </location>
</feature>
<dbReference type="SUPFAM" id="SSF49265">
    <property type="entry name" value="Fibronectin type III"/>
    <property type="match status" value="2"/>
</dbReference>
<dbReference type="Gene3D" id="2.60.120.380">
    <property type="match status" value="1"/>
</dbReference>
<sequence>MKKLHLVATRFLVLNLMFFSTLASAQTPEQAKKITASYDQAYLRDLAAKSLEESTKKKKAAIEFAKARNIPVAYTTKEGSYVELQEVLPDGTLLYNTTYNADAANSTRTNHLNIGGSTGYNLEGQNMTAYVWDGGHPRATHQEYDGPGGTNRFSIMDSSEEGGLQLNSHAAHVAGTIGASGVEPQAKGMAPRSNVKAYKWNDDLAEATTEAANGMLISNHSYGTYAQNVSDDRLFGSYQYLSRVWDNLMFNAPYYLMVVAAGNDGNNTHFNGHPLAPGYDMLTNRQTAKNNLIVANSQDAVIDSNGNLVSVAITSSSSQGPTDDLRIKPDISGNGYFVYSTVETSNNAYDTKTGTSMASPNVAGSLLLLQEHYNKVNSNFMKAATLKGLALHTADDAGPVGPDARFGWGLLNSKRAAETITQNGTSALMYEMLISQGQTITLQVDADGVNDLIASVSWTDRQGEINNILNSPTPTLVNDLDIRVSKNGTTFYPWRLTSATTNSNSGDNHVDPFERIEVANASGTYTVTISHKGTLVGGSQAFSLIVTGIQVDCSTASVPQAVNTLEVQGETATIAWTPIPGATYDLRYRKVGVSTWTSVSDITSNTYEITGLNTFTEYEVEVRSKCVSGTPSNYSNTLNFTTAGLDYCASFSSSARSDYHISNVTLNTINNTSTESTYSDFTNISTTLTAGETYTIALTTGADANYRTYYNVWIDYNNNGVFNTSERVFTTQGVANNVASGSFTVPSDVNPSTTTMRVILSYSAISNPCGEISLGEVEDYAINLQTAEPCIAQTPQNVSASNINDDSATVTWTLIPEMTYDLRYREVATSTWSDVLDISTNSYEVSGLNPETEYEVEVRSKCLDGTPSDYSTAISFTTTTMVVTYCDSSSSVARGDYYLSNVTLNTINNTSAESTYSDFTNISTELTAGEAYTISLTPSADGNYWTSYGVWIDYNNNGVFDAAEKVFEYTGGSVEVATGSIIIPADSNPLSTTMRVSMTSGQTVPGPCDSIVNGEVEDYTIVLLEATCTALVPQDVAVTNVAEETATVTWTSITEMTYDLRYREVASSTWSDVLDIATNTYDVTGLNPETEYEVEVRSKCTDGTPSEYSAAVSFTTNSVEVTYCDSYANYPLANFHISNVSLNTINNTSTESGYSDFTNISTDLAAGATYTISLTTGSDADYPAYYAVWIDYNNNGTFEATERVFSIATTANVVATGSFTLPSDVNPITTRMRVSLSNSPGIPAPCENINIGEVEDYTINLVPAPACAAPTNLNLVQVTATSVIINWTAGGTESRWVVSYGTPGYTPGDSNEISLLNANSPGGQISGLNANTQYDLYVRANCEPGLSEYVGPLSFTTPSALVNDDLCDALPLTLGASSAGDAYTNVGATAQANEPQGSCAYGTIMSVWFSFEAPLSGNATVTTDIAGGSLNDTEVTIYEAPTDCADLLTLGAEIACDQDGGGTTGHNWRSIATMTGLTPGNTYYIQVDGYGSSTGTFGIEVHDDGYDGFVYENGTWSPQNPSGVATTADDIYVINGTTSLTANTGVNNLTIMSGATLEINNVLTLGGDIINDGNLVFASSDSGNGELAEVSGTSNISGNVTVERYMKNKRSYRMVSSAVTTTSSIHDNWQEGATSSSDNPAPGFGTHITGTTTDQMNGFDATATGNASMFTVNVATQQFEAIGNTNVNTLTAGEGYLLFVRGDRSIDLTDPSDNVSSSTVLRGTGSLVTGTNTQSFADASANNFVMFGNPYQSAVDINSVFAASTNVAPGFYYVYDPSLGTYGSYVTVDLSDGSNTAGSSANQYLQPGQAAQLKVTGPATVVFNESAKAPGMYTSTSANPMAANDMLTVQLYTTENFNNGGPVHDSFGIVFAEGNDNRITAADATKPMNFYENLGVNNNGTYLSIEHREMPEAGDEYTLYSAGYTKAEYTLKVVVDGLEANDFYLADHFTGTRLLLEAGENSYNFKVDANEPMSIATDRFSIYTEQRLGVDDNNLLSGIRLYPNPLNGDTFYINAPKLNGEQLSVSISDVAGRSIYEQTLDCRANTVSVPMGDNIASGVYLVTLKHGGETYTYRLIKE</sequence>
<feature type="chain" id="PRO_5009919791" evidence="7">
    <location>
        <begin position="26"/>
        <end position="2078"/>
    </location>
</feature>
<dbReference type="InterPro" id="IPR045474">
    <property type="entry name" value="GEVED"/>
</dbReference>
<evidence type="ECO:0000256" key="4">
    <source>
        <dbReference type="ARBA" id="ARBA00022801"/>
    </source>
</evidence>
<dbReference type="PRINTS" id="PR00723">
    <property type="entry name" value="SUBTILISIN"/>
</dbReference>
<dbReference type="InterPro" id="IPR023828">
    <property type="entry name" value="Peptidase_S8_Ser-AS"/>
</dbReference>
<organism evidence="9 10">
    <name type="scientific">Aequorivita viscosa</name>
    <dbReference type="NCBI Taxonomy" id="797419"/>
    <lineage>
        <taxon>Bacteria</taxon>
        <taxon>Pseudomonadati</taxon>
        <taxon>Bacteroidota</taxon>
        <taxon>Flavobacteriia</taxon>
        <taxon>Flavobacteriales</taxon>
        <taxon>Flavobacteriaceae</taxon>
        <taxon>Aequorivita</taxon>
    </lineage>
</organism>